<proteinExistence type="predicted"/>
<dbReference type="Proteomes" id="UP000177791">
    <property type="component" value="Unassembled WGS sequence"/>
</dbReference>
<evidence type="ECO:0000313" key="1">
    <source>
        <dbReference type="EMBL" id="OGX88550.1"/>
    </source>
</evidence>
<organism evidence="1 2">
    <name type="scientific">Hymenobacter glacialis</name>
    <dbReference type="NCBI Taxonomy" id="1908236"/>
    <lineage>
        <taxon>Bacteria</taxon>
        <taxon>Pseudomonadati</taxon>
        <taxon>Bacteroidota</taxon>
        <taxon>Cytophagia</taxon>
        <taxon>Cytophagales</taxon>
        <taxon>Hymenobacteraceae</taxon>
        <taxon>Hymenobacter</taxon>
    </lineage>
</organism>
<name>A0A1G1TCG1_9BACT</name>
<dbReference type="STRING" id="1908236.BEN48_09185"/>
<keyword evidence="2" id="KW-1185">Reference proteome</keyword>
<dbReference type="EMBL" id="MDZC01000015">
    <property type="protein sequence ID" value="OGX88550.1"/>
    <property type="molecule type" value="Genomic_DNA"/>
</dbReference>
<evidence type="ECO:0000313" key="2">
    <source>
        <dbReference type="Proteomes" id="UP000177791"/>
    </source>
</evidence>
<accession>A0A1G1TCG1</accession>
<protein>
    <submittedName>
        <fullName evidence="1">Uncharacterized protein</fullName>
    </submittedName>
</protein>
<gene>
    <name evidence="1" type="ORF">BEN48_09185</name>
</gene>
<sequence length="150" mass="16169">MLPVAAQGPLPAPVPSFYATYQYTSYTVYDNTSAAPPTAVRGVGGTLILRPNGTYEKHLSIVAPSGPHYFNQTGRFTLAGDSIRFAFTDLKGSDVQRGTFRFDPVTKRLTVSIIGYPSGNKGVYELVATEVNTTPAPKASRSKPAKKARR</sequence>
<dbReference type="AlphaFoldDB" id="A0A1G1TCG1"/>
<comment type="caution">
    <text evidence="1">The sequence shown here is derived from an EMBL/GenBank/DDBJ whole genome shotgun (WGS) entry which is preliminary data.</text>
</comment>
<reference evidence="1 2" key="1">
    <citation type="submission" date="2016-08" db="EMBL/GenBank/DDBJ databases">
        <title>Hymenobacter coccineus sp. nov., Hymenobacter lapidarius sp. nov. and Hymenobacter glacialis sp. nov., isolated from Antarctic soil.</title>
        <authorList>
            <person name="Sedlacek I."/>
            <person name="Kralova S."/>
            <person name="Kyrova K."/>
            <person name="Maslanova I."/>
            <person name="Stankova E."/>
            <person name="Vrbovska V."/>
            <person name="Nemec M."/>
            <person name="Bartak M."/>
            <person name="Svec P."/>
            <person name="Busse H.-J."/>
            <person name="Pantucek R."/>
        </authorList>
    </citation>
    <scope>NUCLEOTIDE SEQUENCE [LARGE SCALE GENOMIC DNA]</scope>
    <source>
        <strain evidence="1 2">CCM 8648</strain>
    </source>
</reference>